<accession>A0A5B9QQK2</accession>
<reference evidence="1 2" key="1">
    <citation type="submission" date="2019-08" db="EMBL/GenBank/DDBJ databases">
        <title>Deep-cultivation of Planctomycetes and their phenomic and genomic characterization uncovers novel biology.</title>
        <authorList>
            <person name="Wiegand S."/>
            <person name="Jogler M."/>
            <person name="Boedeker C."/>
            <person name="Pinto D."/>
            <person name="Vollmers J."/>
            <person name="Rivas-Marin E."/>
            <person name="Kohn T."/>
            <person name="Peeters S.H."/>
            <person name="Heuer A."/>
            <person name="Rast P."/>
            <person name="Oberbeckmann S."/>
            <person name="Bunk B."/>
            <person name="Jeske O."/>
            <person name="Meyerdierks A."/>
            <person name="Storesund J.E."/>
            <person name="Kallscheuer N."/>
            <person name="Luecker S."/>
            <person name="Lage O.M."/>
            <person name="Pohl T."/>
            <person name="Merkel B.J."/>
            <person name="Hornburger P."/>
            <person name="Mueller R.-W."/>
            <person name="Bruemmer F."/>
            <person name="Labrenz M."/>
            <person name="Spormann A.M."/>
            <person name="Op den Camp H."/>
            <person name="Overmann J."/>
            <person name="Amann R."/>
            <person name="Jetten M.S.M."/>
            <person name="Mascher T."/>
            <person name="Medema M.H."/>
            <person name="Devos D.P."/>
            <person name="Kaster A.-K."/>
            <person name="Ovreas L."/>
            <person name="Rohde M."/>
            <person name="Galperin M.Y."/>
            <person name="Jogler C."/>
        </authorList>
    </citation>
    <scope>NUCLEOTIDE SEQUENCE [LARGE SCALE GENOMIC DNA]</scope>
    <source>
        <strain evidence="1 2">Pr1d</strain>
    </source>
</reference>
<sequence>MPKQSVPVTVNIPAHGTVEIEAISLKDACIKVQADIDANGFLSEAGEAEFTSDWEKAFGLTVGDVLLPDGTVFSLSN</sequence>
<dbReference type="EMBL" id="CP042913">
    <property type="protein sequence ID" value="QEG36243.1"/>
    <property type="molecule type" value="Genomic_DNA"/>
</dbReference>
<dbReference type="KEGG" id="bgok:Pr1d_35550"/>
<keyword evidence="2" id="KW-1185">Reference proteome</keyword>
<dbReference type="AlphaFoldDB" id="A0A5B9QQK2"/>
<dbReference type="RefSeq" id="WP_148074617.1">
    <property type="nucleotide sequence ID" value="NZ_CP042913.1"/>
</dbReference>
<name>A0A5B9QQK2_9BACT</name>
<proteinExistence type="predicted"/>
<organism evidence="1 2">
    <name type="scientific">Bythopirellula goksoeyrii</name>
    <dbReference type="NCBI Taxonomy" id="1400387"/>
    <lineage>
        <taxon>Bacteria</taxon>
        <taxon>Pseudomonadati</taxon>
        <taxon>Planctomycetota</taxon>
        <taxon>Planctomycetia</taxon>
        <taxon>Pirellulales</taxon>
        <taxon>Lacipirellulaceae</taxon>
        <taxon>Bythopirellula</taxon>
    </lineage>
</organism>
<evidence type="ECO:0000313" key="1">
    <source>
        <dbReference type="EMBL" id="QEG36243.1"/>
    </source>
</evidence>
<gene>
    <name evidence="1" type="ORF">Pr1d_35550</name>
</gene>
<protein>
    <submittedName>
        <fullName evidence="1">Uncharacterized protein</fullName>
    </submittedName>
</protein>
<dbReference type="Proteomes" id="UP000323917">
    <property type="component" value="Chromosome"/>
</dbReference>
<evidence type="ECO:0000313" key="2">
    <source>
        <dbReference type="Proteomes" id="UP000323917"/>
    </source>
</evidence>